<evidence type="ECO:0000259" key="7">
    <source>
        <dbReference type="PROSITE" id="PS50850"/>
    </source>
</evidence>
<evidence type="ECO:0000256" key="3">
    <source>
        <dbReference type="ARBA" id="ARBA00022692"/>
    </source>
</evidence>
<dbReference type="PANTHER" id="PTHR43702:SF12">
    <property type="entry name" value="N-ACETYL GLUCOSAMINE TRANSPORTER NAGP"/>
    <property type="match status" value="1"/>
</dbReference>
<keyword evidence="4 6" id="KW-1133">Transmembrane helix</keyword>
<keyword evidence="9" id="KW-1185">Reference proteome</keyword>
<reference evidence="8 9" key="1">
    <citation type="submission" date="2024-03" db="EMBL/GenBank/DDBJ databases">
        <title>Aquirufa genome sequencing.</title>
        <authorList>
            <person name="Pitt A."/>
            <person name="Hahn M.W."/>
        </authorList>
    </citation>
    <scope>NUCLEOTIDE SEQUENCE [LARGE SCALE GENOMIC DNA]</scope>
    <source>
        <strain evidence="8 9">OSTEICH-129V</strain>
    </source>
</reference>
<dbReference type="InterPro" id="IPR011701">
    <property type="entry name" value="MFS"/>
</dbReference>
<evidence type="ECO:0000256" key="4">
    <source>
        <dbReference type="ARBA" id="ARBA00022989"/>
    </source>
</evidence>
<dbReference type="SUPFAM" id="SSF103473">
    <property type="entry name" value="MFS general substrate transporter"/>
    <property type="match status" value="1"/>
</dbReference>
<dbReference type="InterPro" id="IPR020846">
    <property type="entry name" value="MFS_dom"/>
</dbReference>
<feature type="transmembrane region" description="Helical" evidence="6">
    <location>
        <begin position="35"/>
        <end position="61"/>
    </location>
</feature>
<gene>
    <name evidence="8" type="ORF">U0R10_11135</name>
</gene>
<feature type="transmembrane region" description="Helical" evidence="6">
    <location>
        <begin position="7"/>
        <end position="29"/>
    </location>
</feature>
<evidence type="ECO:0000256" key="5">
    <source>
        <dbReference type="ARBA" id="ARBA00023136"/>
    </source>
</evidence>
<proteinExistence type="predicted"/>
<evidence type="ECO:0000256" key="6">
    <source>
        <dbReference type="SAM" id="Phobius"/>
    </source>
</evidence>
<evidence type="ECO:0000313" key="8">
    <source>
        <dbReference type="EMBL" id="MFD3395173.1"/>
    </source>
</evidence>
<evidence type="ECO:0000256" key="2">
    <source>
        <dbReference type="ARBA" id="ARBA00022475"/>
    </source>
</evidence>
<feature type="transmembrane region" description="Helical" evidence="6">
    <location>
        <begin position="275"/>
        <end position="293"/>
    </location>
</feature>
<evidence type="ECO:0000313" key="9">
    <source>
        <dbReference type="Proteomes" id="UP001598138"/>
    </source>
</evidence>
<dbReference type="Proteomes" id="UP001598138">
    <property type="component" value="Unassembled WGS sequence"/>
</dbReference>
<comment type="subcellular location">
    <subcellularLocation>
        <location evidence="1">Cell inner membrane</location>
        <topology evidence="1">Multi-pass membrane protein</topology>
    </subcellularLocation>
</comment>
<keyword evidence="5 6" id="KW-0472">Membrane</keyword>
<dbReference type="PROSITE" id="PS50850">
    <property type="entry name" value="MFS"/>
    <property type="match status" value="1"/>
</dbReference>
<organism evidence="8 9">
    <name type="scientific">Aquirufa avitistagni</name>
    <dbReference type="NCBI Taxonomy" id="3104728"/>
    <lineage>
        <taxon>Bacteria</taxon>
        <taxon>Pseudomonadati</taxon>
        <taxon>Bacteroidota</taxon>
        <taxon>Cytophagia</taxon>
        <taxon>Cytophagales</taxon>
        <taxon>Flectobacillaceae</taxon>
        <taxon>Aquirufa</taxon>
    </lineage>
</organism>
<accession>A0ABW6DH56</accession>
<comment type="caution">
    <text evidence="8">The sequence shown here is derived from an EMBL/GenBank/DDBJ whole genome shotgun (WGS) entry which is preliminary data.</text>
</comment>
<evidence type="ECO:0000256" key="1">
    <source>
        <dbReference type="ARBA" id="ARBA00004429"/>
    </source>
</evidence>
<protein>
    <submittedName>
        <fullName evidence="8">MFS transporter</fullName>
    </submittedName>
</protein>
<feature type="transmembrane region" description="Helical" evidence="6">
    <location>
        <begin position="332"/>
        <end position="350"/>
    </location>
</feature>
<feature type="transmembrane region" description="Helical" evidence="6">
    <location>
        <begin position="299"/>
        <end position="320"/>
    </location>
</feature>
<feature type="domain" description="Major facilitator superfamily (MFS) profile" evidence="7">
    <location>
        <begin position="7"/>
        <end position="389"/>
    </location>
</feature>
<dbReference type="EMBL" id="JBBKXZ010000004">
    <property type="protein sequence ID" value="MFD3395173.1"/>
    <property type="molecule type" value="Genomic_DNA"/>
</dbReference>
<dbReference type="PANTHER" id="PTHR43702">
    <property type="entry name" value="L-FUCOSE-PROTON SYMPORTER"/>
    <property type="match status" value="1"/>
</dbReference>
<feature type="transmembrane region" description="Helical" evidence="6">
    <location>
        <begin position="209"/>
        <end position="230"/>
    </location>
</feature>
<feature type="transmembrane region" description="Helical" evidence="6">
    <location>
        <begin position="97"/>
        <end position="119"/>
    </location>
</feature>
<name>A0ABW6DH56_9BACT</name>
<dbReference type="Gene3D" id="1.20.1250.20">
    <property type="entry name" value="MFS general substrate transporter like domains"/>
    <property type="match status" value="2"/>
</dbReference>
<dbReference type="InterPro" id="IPR036259">
    <property type="entry name" value="MFS_trans_sf"/>
</dbReference>
<keyword evidence="3 6" id="KW-0812">Transmembrane</keyword>
<feature type="transmembrane region" description="Helical" evidence="6">
    <location>
        <begin position="160"/>
        <end position="179"/>
    </location>
</feature>
<dbReference type="RefSeq" id="WP_377984047.1">
    <property type="nucleotide sequence ID" value="NZ_JBBKXZ010000004.1"/>
</dbReference>
<keyword evidence="2" id="KW-1003">Cell membrane</keyword>
<dbReference type="Pfam" id="PF07690">
    <property type="entry name" value="MFS_1"/>
    <property type="match status" value="1"/>
</dbReference>
<sequence>MKKSPYLVFIILVTFFVISFISNIMGPIIPELIKSFHLSLTLVSLLPFAFFIAYGVTSIPAGILLETYREKKVMLMAFGLATLGSLLIVLSPHYLTALLSLFLIGSGMAMLQVVINPLLRTAGGEENYANYSVWAQLIFGFASFLSPMVYQYFIGIHLPWLSLYILFIGISAVMMLVTLSTKFPTVELAQDEKPGAIAIHLELFKNKQVILYFIAMLCYVGTEQGIATWISQFLQTYHGLNPQTDGADTIAYYWGLMTAGGILGIVLLKLLDSRIVLISFTSLAIIALAFALFGNAKSALIAFPLIGFFASVMYPIIFSLALNSVTEHHGSFAGIIVTGIVGGAIFPFIVGGIGDIFGLKTGMSILFLSMAYIMSIGFWAKPLVANKRIFD</sequence>
<feature type="transmembrane region" description="Helical" evidence="6">
    <location>
        <begin position="250"/>
        <end position="268"/>
    </location>
</feature>
<feature type="transmembrane region" description="Helical" evidence="6">
    <location>
        <begin position="131"/>
        <end position="154"/>
    </location>
</feature>
<feature type="transmembrane region" description="Helical" evidence="6">
    <location>
        <begin position="362"/>
        <end position="380"/>
    </location>
</feature>
<dbReference type="InterPro" id="IPR050375">
    <property type="entry name" value="MFS_TsgA-like"/>
</dbReference>
<feature type="transmembrane region" description="Helical" evidence="6">
    <location>
        <begin position="73"/>
        <end position="91"/>
    </location>
</feature>